<dbReference type="PROSITE" id="PS00092">
    <property type="entry name" value="N6_MTASE"/>
    <property type="match status" value="1"/>
</dbReference>
<dbReference type="Gene3D" id="1.20.1260.30">
    <property type="match status" value="1"/>
</dbReference>
<comment type="catalytic activity">
    <reaction evidence="7">
        <text>a 2'-deoxyadenosine in DNA + S-adenosyl-L-methionine = an N(6)-methyl-2'-deoxyadenosine in DNA + S-adenosyl-L-homocysteine + H(+)</text>
        <dbReference type="Rhea" id="RHEA:15197"/>
        <dbReference type="Rhea" id="RHEA-COMP:12418"/>
        <dbReference type="Rhea" id="RHEA-COMP:12419"/>
        <dbReference type="ChEBI" id="CHEBI:15378"/>
        <dbReference type="ChEBI" id="CHEBI:57856"/>
        <dbReference type="ChEBI" id="CHEBI:59789"/>
        <dbReference type="ChEBI" id="CHEBI:90615"/>
        <dbReference type="ChEBI" id="CHEBI:90616"/>
        <dbReference type="EC" id="2.1.1.72"/>
    </reaction>
</comment>
<dbReference type="InterPro" id="IPR002052">
    <property type="entry name" value="DNA_methylase_N6_adenine_CS"/>
</dbReference>
<gene>
    <name evidence="10" type="ORF">EI167_11655</name>
</gene>
<proteinExistence type="inferred from homology"/>
<dbReference type="SUPFAM" id="SSF53335">
    <property type="entry name" value="S-adenosyl-L-methionine-dependent methyltransferases"/>
    <property type="match status" value="1"/>
</dbReference>
<keyword evidence="11" id="KW-1185">Reference proteome</keyword>
<feature type="domain" description="DNA methylase adenine-specific" evidence="8">
    <location>
        <begin position="142"/>
        <end position="422"/>
    </location>
</feature>
<organism evidence="10 11">
    <name type="scientific">Pseudoalteromonas prydzensis</name>
    <dbReference type="NCBI Taxonomy" id="182141"/>
    <lineage>
        <taxon>Bacteria</taxon>
        <taxon>Pseudomonadati</taxon>
        <taxon>Pseudomonadota</taxon>
        <taxon>Gammaproteobacteria</taxon>
        <taxon>Alteromonadales</taxon>
        <taxon>Pseudoalteromonadaceae</taxon>
        <taxon>Pseudoalteromonas</taxon>
    </lineage>
</organism>
<feature type="domain" description="N6 adenine-specific DNA methyltransferase N-terminal" evidence="9">
    <location>
        <begin position="7"/>
        <end position="84"/>
    </location>
</feature>
<dbReference type="InterPro" id="IPR051537">
    <property type="entry name" value="DNA_Adenine_Mtase"/>
</dbReference>
<protein>
    <recommendedName>
        <fullName evidence="2">site-specific DNA-methyltransferase (adenine-specific)</fullName>
        <ecNumber evidence="2">2.1.1.72</ecNumber>
    </recommendedName>
</protein>
<dbReference type="PANTHER" id="PTHR42933:SF4">
    <property type="entry name" value="TYPE I RESTRICTION ENZYME ECOKI METHYLASE SUBUNIT"/>
    <property type="match status" value="1"/>
</dbReference>
<dbReference type="PRINTS" id="PR00507">
    <property type="entry name" value="N12N6MTFRASE"/>
</dbReference>
<dbReference type="PANTHER" id="PTHR42933">
    <property type="entry name" value="SLR6095 PROTEIN"/>
    <property type="match status" value="1"/>
</dbReference>
<dbReference type="CDD" id="cd02440">
    <property type="entry name" value="AdoMet_MTases"/>
    <property type="match status" value="1"/>
</dbReference>
<keyword evidence="3 10" id="KW-0489">Methyltransferase</keyword>
<dbReference type="InterPro" id="IPR038333">
    <property type="entry name" value="T1MK-like_N_sf"/>
</dbReference>
<evidence type="ECO:0000259" key="9">
    <source>
        <dbReference type="Pfam" id="PF12161"/>
    </source>
</evidence>
<evidence type="ECO:0000256" key="6">
    <source>
        <dbReference type="ARBA" id="ARBA00022747"/>
    </source>
</evidence>
<dbReference type="EC" id="2.1.1.72" evidence="2"/>
<dbReference type="GO" id="GO:0008168">
    <property type="term" value="F:methyltransferase activity"/>
    <property type="evidence" value="ECO:0007669"/>
    <property type="project" value="UniProtKB-KW"/>
</dbReference>
<dbReference type="Pfam" id="PF12161">
    <property type="entry name" value="HsdM_N"/>
    <property type="match status" value="1"/>
</dbReference>
<sequence>MTNNDIVQKLWNLCDVLRDDGINYSDYVTELVLLLFIKMVHENTEAGTLKKHPLPIGCRWQDISDKSGINLLNDYKAILFALSTGKRLEADPENPGQTKEVQVHEDPLISAIYADAQTRLREPRHLEQMIKTLDQIDWFSAAKDGLGDLYEGLLEKNASETKSGAGQYFTPRALINSMVRCIKPQVGEVIQDPAAGTAGFLVAADQYMREQSDDYFDLNSKQSEFQKNKAFVGVELVPNTRRLALMNCLLHGMEGDDEGVIHLGNALGDAGKALEGADIILANPPFGTSKGGEASNTRDDLTYKTGNKQLAFLQHIYRNLKPGGRAAVVLPDNVLFEAGVGTEVRRDLMDKCNLHTILRLPTGIFYAQGVKTNVLFFTKGSTTDKHQQENCTENVWVYDLRTNMPSFGKRTPFGNSDIGFTQQDFGLDPHLGAFEKVFDPVGRDLSRQQDIATILAARTQGEYSFGAEQIAVDKQAAVENENIDDKLLHSRWRCFSRDWIANTKGDSLDISWLKDKDSVDAADLPEPDVLAREAKDELTAALSELDELLAVLEGAN</sequence>
<comment type="similarity">
    <text evidence="1">Belongs to the N(4)/N(6)-methyltransferase family.</text>
</comment>
<dbReference type="Pfam" id="PF02384">
    <property type="entry name" value="N6_Mtase"/>
    <property type="match status" value="1"/>
</dbReference>
<comment type="caution">
    <text evidence="10">The sequence shown here is derived from an EMBL/GenBank/DDBJ whole genome shotgun (WGS) entry which is preliminary data.</text>
</comment>
<evidence type="ECO:0000313" key="10">
    <source>
        <dbReference type="EMBL" id="MBE0458094.1"/>
    </source>
</evidence>
<dbReference type="InterPro" id="IPR003356">
    <property type="entry name" value="DNA_methylase_A-5"/>
</dbReference>
<evidence type="ECO:0000256" key="1">
    <source>
        <dbReference type="ARBA" id="ARBA00006594"/>
    </source>
</evidence>
<evidence type="ECO:0000256" key="7">
    <source>
        <dbReference type="ARBA" id="ARBA00047942"/>
    </source>
</evidence>
<dbReference type="Proteomes" id="UP000707245">
    <property type="component" value="Unassembled WGS sequence"/>
</dbReference>
<evidence type="ECO:0000256" key="2">
    <source>
        <dbReference type="ARBA" id="ARBA00011900"/>
    </source>
</evidence>
<dbReference type="InterPro" id="IPR022749">
    <property type="entry name" value="D12N6_MeTrfase_N"/>
</dbReference>
<dbReference type="InterPro" id="IPR029063">
    <property type="entry name" value="SAM-dependent_MTases_sf"/>
</dbReference>
<evidence type="ECO:0000256" key="5">
    <source>
        <dbReference type="ARBA" id="ARBA00022691"/>
    </source>
</evidence>
<dbReference type="RefSeq" id="WP_192541873.1">
    <property type="nucleotide sequence ID" value="NZ_RRZA01000032.1"/>
</dbReference>
<dbReference type="EMBL" id="RRZA01000032">
    <property type="protein sequence ID" value="MBE0458094.1"/>
    <property type="molecule type" value="Genomic_DNA"/>
</dbReference>
<evidence type="ECO:0000256" key="3">
    <source>
        <dbReference type="ARBA" id="ARBA00022603"/>
    </source>
</evidence>
<reference evidence="10 11" key="1">
    <citation type="submission" date="2020-07" db="EMBL/GenBank/DDBJ databases">
        <title>Halophilic bacteria isolated from french cheeses.</title>
        <authorList>
            <person name="Kothe C.I."/>
            <person name="Farah-Kraiem B."/>
            <person name="Renault P."/>
            <person name="Dridi B."/>
        </authorList>
    </citation>
    <scope>NUCLEOTIDE SEQUENCE [LARGE SCALE GENOMIC DNA]</scope>
    <source>
        <strain evidence="10 11">FME14</strain>
    </source>
</reference>
<keyword evidence="4" id="KW-0808">Transferase</keyword>
<dbReference type="Gene3D" id="3.40.50.150">
    <property type="entry name" value="Vaccinia Virus protein VP39"/>
    <property type="match status" value="1"/>
</dbReference>
<evidence type="ECO:0000259" key="8">
    <source>
        <dbReference type="Pfam" id="PF02384"/>
    </source>
</evidence>
<name>A0ABR9FMQ5_9GAMM</name>
<dbReference type="GO" id="GO:0032259">
    <property type="term" value="P:methylation"/>
    <property type="evidence" value="ECO:0007669"/>
    <property type="project" value="UniProtKB-KW"/>
</dbReference>
<evidence type="ECO:0000256" key="4">
    <source>
        <dbReference type="ARBA" id="ARBA00022679"/>
    </source>
</evidence>
<keyword evidence="5" id="KW-0949">S-adenosyl-L-methionine</keyword>
<keyword evidence="6" id="KW-0680">Restriction system</keyword>
<accession>A0ABR9FMQ5</accession>
<evidence type="ECO:0000313" key="11">
    <source>
        <dbReference type="Proteomes" id="UP000707245"/>
    </source>
</evidence>